<dbReference type="InterPro" id="IPR026820">
    <property type="entry name" value="VioB/RebD_dom"/>
</dbReference>
<organism evidence="2 3">
    <name type="scientific">Sphingomonas pokkalii</name>
    <dbReference type="NCBI Taxonomy" id="2175090"/>
    <lineage>
        <taxon>Bacteria</taxon>
        <taxon>Pseudomonadati</taxon>
        <taxon>Pseudomonadota</taxon>
        <taxon>Alphaproteobacteria</taxon>
        <taxon>Sphingomonadales</taxon>
        <taxon>Sphingomonadaceae</taxon>
        <taxon>Sphingomonas</taxon>
    </lineage>
</organism>
<name>A0A2U0SG97_9SPHN</name>
<dbReference type="Proteomes" id="UP000245890">
    <property type="component" value="Unassembled WGS sequence"/>
</dbReference>
<dbReference type="Pfam" id="PF12902">
    <property type="entry name" value="Ferritin-like"/>
    <property type="match status" value="1"/>
</dbReference>
<dbReference type="Gene3D" id="1.20.1260.10">
    <property type="match status" value="1"/>
</dbReference>
<reference evidence="2 3" key="1">
    <citation type="submission" date="2018-05" db="EMBL/GenBank/DDBJ databases">
        <title>Description of Sphingomonas pokkalii sp nov, isolated from the rhizosphere of saline tolerant pokkali rice and its draft genome analysis.</title>
        <authorList>
            <person name="Menon R."/>
            <person name="Kumari S."/>
            <person name="Rameshkumar N."/>
        </authorList>
    </citation>
    <scope>NUCLEOTIDE SEQUENCE [LARGE SCALE GENOMIC DNA]</scope>
    <source>
        <strain evidence="2 3">L3B27</strain>
    </source>
</reference>
<gene>
    <name evidence="2" type="ORF">DD559_14460</name>
</gene>
<feature type="domain" description="Iminophenyl-pyruvate dimer synthase" evidence="1">
    <location>
        <begin position="22"/>
        <end position="228"/>
    </location>
</feature>
<comment type="caution">
    <text evidence="2">The sequence shown here is derived from an EMBL/GenBank/DDBJ whole genome shotgun (WGS) entry which is preliminary data.</text>
</comment>
<proteinExistence type="predicted"/>
<dbReference type="AlphaFoldDB" id="A0A2U0SG97"/>
<dbReference type="InterPro" id="IPR012347">
    <property type="entry name" value="Ferritin-like"/>
</dbReference>
<dbReference type="EMBL" id="QENQ01000001">
    <property type="protein sequence ID" value="PVX30396.1"/>
    <property type="molecule type" value="Genomic_DNA"/>
</dbReference>
<sequence>MTSMVKLSWREPRGLADVQSLVQGAIDLEFSTLPPYLYASMTILPDTNAPAKSRLQSVIMQEMIHMCLACNILNAIGGTVAITPPSYPGPLPHSVGGSLIVHLYPFSEAAVLQGMAIETPLEPIDPRVLFQRSPGTEEEVTIGVYYERLKLALQALPDTDWTPNRNQVDDAQFFQGQVFAVNNCADACNAIDQIVSEGEGTPKTPANQGSPLDFQNELAHYYRFWEMQKNRVLEKDIAPDRNDSGYRWGGPLGVDWTAVYPAIPDPEQFDFSKESEAVQLAQAKCNAAYTDMVAALREAFGGAAGQLGVAVRAMFDLRMAAIQALNTPLRNGMVAGPAFLCAQPVTTAAPAMGEVA</sequence>
<dbReference type="RefSeq" id="WP_116469808.1">
    <property type="nucleotide sequence ID" value="NZ_QENQ01000001.1"/>
</dbReference>
<evidence type="ECO:0000313" key="2">
    <source>
        <dbReference type="EMBL" id="PVX30396.1"/>
    </source>
</evidence>
<evidence type="ECO:0000313" key="3">
    <source>
        <dbReference type="Proteomes" id="UP000245890"/>
    </source>
</evidence>
<accession>A0A2U0SG97</accession>
<evidence type="ECO:0000259" key="1">
    <source>
        <dbReference type="Pfam" id="PF12902"/>
    </source>
</evidence>
<dbReference type="OrthoDB" id="9795032at2"/>
<dbReference type="PANTHER" id="PTHR34400:SF4">
    <property type="entry name" value="MEMBRANE PROTEIN"/>
    <property type="match status" value="1"/>
</dbReference>
<protein>
    <recommendedName>
        <fullName evidence="1">Iminophenyl-pyruvate dimer synthase domain-containing protein</fullName>
    </recommendedName>
</protein>
<keyword evidence="3" id="KW-1185">Reference proteome</keyword>
<dbReference type="PANTHER" id="PTHR34400">
    <property type="match status" value="1"/>
</dbReference>